<feature type="compositionally biased region" description="Basic and acidic residues" evidence="1">
    <location>
        <begin position="30"/>
        <end position="39"/>
    </location>
</feature>
<evidence type="ECO:0000313" key="2">
    <source>
        <dbReference type="EMBL" id="KAL0570885.1"/>
    </source>
</evidence>
<gene>
    <name evidence="2" type="ORF">V5O48_011080</name>
</gene>
<reference evidence="2 3" key="1">
    <citation type="submission" date="2024-02" db="EMBL/GenBank/DDBJ databases">
        <title>A draft genome for the cacao thread blight pathogen Marasmius crinis-equi.</title>
        <authorList>
            <person name="Cohen S.P."/>
            <person name="Baruah I.K."/>
            <person name="Amoako-Attah I."/>
            <person name="Bukari Y."/>
            <person name="Meinhardt L.W."/>
            <person name="Bailey B.A."/>
        </authorList>
    </citation>
    <scope>NUCLEOTIDE SEQUENCE [LARGE SCALE GENOMIC DNA]</scope>
    <source>
        <strain evidence="2 3">GH-76</strain>
    </source>
</reference>
<protein>
    <submittedName>
        <fullName evidence="2">Uncharacterized protein</fullName>
    </submittedName>
</protein>
<accession>A0ABR3F6L7</accession>
<name>A0ABR3F6L7_9AGAR</name>
<feature type="region of interest" description="Disordered" evidence="1">
    <location>
        <begin position="30"/>
        <end position="70"/>
    </location>
</feature>
<organism evidence="2 3">
    <name type="scientific">Marasmius crinis-equi</name>
    <dbReference type="NCBI Taxonomy" id="585013"/>
    <lineage>
        <taxon>Eukaryota</taxon>
        <taxon>Fungi</taxon>
        <taxon>Dikarya</taxon>
        <taxon>Basidiomycota</taxon>
        <taxon>Agaricomycotina</taxon>
        <taxon>Agaricomycetes</taxon>
        <taxon>Agaricomycetidae</taxon>
        <taxon>Agaricales</taxon>
        <taxon>Marasmiineae</taxon>
        <taxon>Marasmiaceae</taxon>
        <taxon>Marasmius</taxon>
    </lineage>
</organism>
<dbReference type="EMBL" id="JBAHYK010000859">
    <property type="protein sequence ID" value="KAL0570885.1"/>
    <property type="molecule type" value="Genomic_DNA"/>
</dbReference>
<sequence>MTTSEMCSYCGNPLVGSQEDVRATMDPDMKKQPCEEASDKMAPGQPPIKALGERAPQRPAELSVEKPEQPKVVVLDKHEAEVAL</sequence>
<keyword evidence="3" id="KW-1185">Reference proteome</keyword>
<comment type="caution">
    <text evidence="2">The sequence shown here is derived from an EMBL/GenBank/DDBJ whole genome shotgun (WGS) entry which is preliminary data.</text>
</comment>
<evidence type="ECO:0000256" key="1">
    <source>
        <dbReference type="SAM" id="MobiDB-lite"/>
    </source>
</evidence>
<evidence type="ECO:0000313" key="3">
    <source>
        <dbReference type="Proteomes" id="UP001465976"/>
    </source>
</evidence>
<dbReference type="Proteomes" id="UP001465976">
    <property type="component" value="Unassembled WGS sequence"/>
</dbReference>
<proteinExistence type="predicted"/>